<dbReference type="Proteomes" id="UP000604825">
    <property type="component" value="Unassembled WGS sequence"/>
</dbReference>
<evidence type="ECO:0000313" key="2">
    <source>
        <dbReference type="EMBL" id="CAD6258351.1"/>
    </source>
</evidence>
<sequence>MTALRSWTIASAARHQSQIPAFAVSVERCTAHNVEVVDSCEGAWACDGLGRRHRLLHRAEDHALFNNNHGSANRKEEGEKGHCSRRASATATRHPFGAGDAPTVTKQRKAQQLATAARLVSLFSRARALTRVGHQGARPEVALTCRTAAGGPPGTRSGSGRPPARPPRADLPPPVICTTAGHGAQQSTRFGMDAATG</sequence>
<gene>
    <name evidence="2" type="ORF">NCGR_LOCUS41826</name>
</gene>
<evidence type="ECO:0000313" key="3">
    <source>
        <dbReference type="Proteomes" id="UP000604825"/>
    </source>
</evidence>
<dbReference type="AlphaFoldDB" id="A0A811QH70"/>
<organism evidence="2 3">
    <name type="scientific">Miscanthus lutarioriparius</name>
    <dbReference type="NCBI Taxonomy" id="422564"/>
    <lineage>
        <taxon>Eukaryota</taxon>
        <taxon>Viridiplantae</taxon>
        <taxon>Streptophyta</taxon>
        <taxon>Embryophyta</taxon>
        <taxon>Tracheophyta</taxon>
        <taxon>Spermatophyta</taxon>
        <taxon>Magnoliopsida</taxon>
        <taxon>Liliopsida</taxon>
        <taxon>Poales</taxon>
        <taxon>Poaceae</taxon>
        <taxon>PACMAD clade</taxon>
        <taxon>Panicoideae</taxon>
        <taxon>Andropogonodae</taxon>
        <taxon>Andropogoneae</taxon>
        <taxon>Saccharinae</taxon>
        <taxon>Miscanthus</taxon>
    </lineage>
</organism>
<comment type="caution">
    <text evidence="2">The sequence shown here is derived from an EMBL/GenBank/DDBJ whole genome shotgun (WGS) entry which is preliminary data.</text>
</comment>
<feature type="compositionally biased region" description="Pro residues" evidence="1">
    <location>
        <begin position="163"/>
        <end position="175"/>
    </location>
</feature>
<name>A0A811QH70_9POAL</name>
<proteinExistence type="predicted"/>
<accession>A0A811QH70</accession>
<keyword evidence="3" id="KW-1185">Reference proteome</keyword>
<feature type="region of interest" description="Disordered" evidence="1">
    <location>
        <begin position="146"/>
        <end position="197"/>
    </location>
</feature>
<feature type="compositionally biased region" description="Low complexity" evidence="1">
    <location>
        <begin position="148"/>
        <end position="162"/>
    </location>
</feature>
<protein>
    <submittedName>
        <fullName evidence="2">Uncharacterized protein</fullName>
    </submittedName>
</protein>
<evidence type="ECO:0000256" key="1">
    <source>
        <dbReference type="SAM" id="MobiDB-lite"/>
    </source>
</evidence>
<dbReference type="EMBL" id="CAJGYO010000010">
    <property type="protein sequence ID" value="CAD6258351.1"/>
    <property type="molecule type" value="Genomic_DNA"/>
</dbReference>
<reference evidence="2" key="1">
    <citation type="submission" date="2020-10" db="EMBL/GenBank/DDBJ databases">
        <authorList>
            <person name="Han B."/>
            <person name="Lu T."/>
            <person name="Zhao Q."/>
            <person name="Huang X."/>
            <person name="Zhao Y."/>
        </authorList>
    </citation>
    <scope>NUCLEOTIDE SEQUENCE</scope>
</reference>